<evidence type="ECO:0000256" key="1">
    <source>
        <dbReference type="SAM" id="MobiDB-lite"/>
    </source>
</evidence>
<feature type="region of interest" description="Disordered" evidence="1">
    <location>
        <begin position="130"/>
        <end position="153"/>
    </location>
</feature>
<evidence type="ECO:0000313" key="3">
    <source>
        <dbReference type="Proteomes" id="UP000070544"/>
    </source>
</evidence>
<protein>
    <submittedName>
        <fullName evidence="2">Uncharacterized protein</fullName>
    </submittedName>
</protein>
<name>A0A139A8G3_GONPJ</name>
<accession>A0A139A8G3</accession>
<dbReference type="AlphaFoldDB" id="A0A139A8G3"/>
<proteinExistence type="predicted"/>
<dbReference type="EMBL" id="KQ965783">
    <property type="protein sequence ID" value="KXS12989.1"/>
    <property type="molecule type" value="Genomic_DNA"/>
</dbReference>
<reference evidence="2 3" key="1">
    <citation type="journal article" date="2015" name="Genome Biol. Evol.">
        <title>Phylogenomic analyses indicate that early fungi evolved digesting cell walls of algal ancestors of land plants.</title>
        <authorList>
            <person name="Chang Y."/>
            <person name="Wang S."/>
            <person name="Sekimoto S."/>
            <person name="Aerts A.L."/>
            <person name="Choi C."/>
            <person name="Clum A."/>
            <person name="LaButti K.M."/>
            <person name="Lindquist E.A."/>
            <person name="Yee Ngan C."/>
            <person name="Ohm R.A."/>
            <person name="Salamov A.A."/>
            <person name="Grigoriev I.V."/>
            <person name="Spatafora J.W."/>
            <person name="Berbee M.L."/>
        </authorList>
    </citation>
    <scope>NUCLEOTIDE SEQUENCE [LARGE SCALE GENOMIC DNA]</scope>
    <source>
        <strain evidence="2 3">JEL478</strain>
    </source>
</reference>
<organism evidence="2 3">
    <name type="scientific">Gonapodya prolifera (strain JEL478)</name>
    <name type="common">Monoblepharis prolifera</name>
    <dbReference type="NCBI Taxonomy" id="1344416"/>
    <lineage>
        <taxon>Eukaryota</taxon>
        <taxon>Fungi</taxon>
        <taxon>Fungi incertae sedis</taxon>
        <taxon>Chytridiomycota</taxon>
        <taxon>Chytridiomycota incertae sedis</taxon>
        <taxon>Monoblepharidomycetes</taxon>
        <taxon>Monoblepharidales</taxon>
        <taxon>Gonapodyaceae</taxon>
        <taxon>Gonapodya</taxon>
    </lineage>
</organism>
<evidence type="ECO:0000313" key="2">
    <source>
        <dbReference type="EMBL" id="KXS12989.1"/>
    </source>
</evidence>
<dbReference type="Proteomes" id="UP000070544">
    <property type="component" value="Unassembled WGS sequence"/>
</dbReference>
<keyword evidence="3" id="KW-1185">Reference proteome</keyword>
<gene>
    <name evidence="2" type="ORF">M427DRAFT_388187</name>
</gene>
<sequence length="153" mass="15963">MLRVEQRNGAVRLASLTQPNRITIPQLRGPLLLIPRLIHLPPRLSTDQPHLRLLALNDIPGSLHDPHGVLVLLVDISAPEHDLLLGPGGVGDGVFGLEPYGLGAGGGGEHDPAVEGNGVGHGIVFLGDRSATKTETASPKSGNPPAATFRNAM</sequence>